<comment type="caution">
    <text evidence="3">The sequence shown here is derived from an EMBL/GenBank/DDBJ whole genome shotgun (WGS) entry which is preliminary data.</text>
</comment>
<protein>
    <submittedName>
        <fullName evidence="3">Uncharacterized protein</fullName>
    </submittedName>
</protein>
<feature type="compositionally biased region" description="Basic and acidic residues" evidence="2">
    <location>
        <begin position="22"/>
        <end position="38"/>
    </location>
</feature>
<evidence type="ECO:0000313" key="4">
    <source>
        <dbReference type="Proteomes" id="UP000298390"/>
    </source>
</evidence>
<feature type="region of interest" description="Disordered" evidence="2">
    <location>
        <begin position="173"/>
        <end position="214"/>
    </location>
</feature>
<feature type="region of interest" description="Disordered" evidence="2">
    <location>
        <begin position="397"/>
        <end position="461"/>
    </location>
</feature>
<feature type="coiled-coil region" evidence="1">
    <location>
        <begin position="329"/>
        <end position="356"/>
    </location>
</feature>
<feature type="compositionally biased region" description="Acidic residues" evidence="2">
    <location>
        <begin position="193"/>
        <end position="203"/>
    </location>
</feature>
<gene>
    <name evidence="3" type="ORF">EVJ58_g9654</name>
</gene>
<feature type="region of interest" description="Disordered" evidence="2">
    <location>
        <begin position="90"/>
        <end position="110"/>
    </location>
</feature>
<feature type="region of interest" description="Disordered" evidence="2">
    <location>
        <begin position="1"/>
        <end position="41"/>
    </location>
</feature>
<proteinExistence type="predicted"/>
<feature type="compositionally biased region" description="Pro residues" evidence="2">
    <location>
        <begin position="450"/>
        <end position="461"/>
    </location>
</feature>
<evidence type="ECO:0000313" key="3">
    <source>
        <dbReference type="EMBL" id="TFY53076.1"/>
    </source>
</evidence>
<keyword evidence="1" id="KW-0175">Coiled coil</keyword>
<accession>A0A4Y9XSH5</accession>
<dbReference type="AlphaFoldDB" id="A0A4Y9XSH5"/>
<evidence type="ECO:0000256" key="1">
    <source>
        <dbReference type="SAM" id="Coils"/>
    </source>
</evidence>
<dbReference type="Proteomes" id="UP000298390">
    <property type="component" value="Unassembled WGS sequence"/>
</dbReference>
<dbReference type="EMBL" id="SEKV01000875">
    <property type="protein sequence ID" value="TFY53076.1"/>
    <property type="molecule type" value="Genomic_DNA"/>
</dbReference>
<feature type="region of interest" description="Disordered" evidence="2">
    <location>
        <begin position="667"/>
        <end position="686"/>
    </location>
</feature>
<feature type="compositionally biased region" description="Low complexity" evidence="2">
    <location>
        <begin position="479"/>
        <end position="506"/>
    </location>
</feature>
<reference evidence="3 4" key="1">
    <citation type="submission" date="2019-01" db="EMBL/GenBank/DDBJ databases">
        <title>Genome sequencing of the rare red list fungi Fomitopsis rosea.</title>
        <authorList>
            <person name="Buettner E."/>
            <person name="Kellner H."/>
        </authorList>
    </citation>
    <scope>NUCLEOTIDE SEQUENCE [LARGE SCALE GENOMIC DNA]</scope>
    <source>
        <strain evidence="3 4">DSM 105464</strain>
    </source>
</reference>
<evidence type="ECO:0000256" key="2">
    <source>
        <dbReference type="SAM" id="MobiDB-lite"/>
    </source>
</evidence>
<feature type="compositionally biased region" description="Polar residues" evidence="2">
    <location>
        <begin position="438"/>
        <end position="449"/>
    </location>
</feature>
<feature type="region of interest" description="Disordered" evidence="2">
    <location>
        <begin position="473"/>
        <end position="518"/>
    </location>
</feature>
<sequence length="686" mass="72348">MTNRPRNSVLYMFDPLESMTTPRRDGSPDSGSSDKENDIQPGEVTVFFNRIYTTQMNTAPKNPNGKLIDIGDTTTDDVFGEETVDCMTASPADTSSAARTPDGHPTKRTPLGDIEIEAVPMSAGAAASPPDPTNPVFDEEDDATPLRVVTAAPTGAPLADVINSINLSAMTISGSAPPSPLANRSPLPPLREDSDEDGTDEEGELRPNCGEVEDTVSIPLMITVSSPTSTYEESNSLTDWVLPPSSESPTDRLFASSTVAPLPPTRRPLVKNRIPNDDPRRASVDLQASFNMQMQSAEMSFDLLNDKISFQAGDSMWAGGDDEEEPFDMAAEMMKMEAAANEYERIEHDKEEVVASAAAPSVLYTGQNEGTQPSGDAQVLIDTGIAQLDITDMPEVPASQPVIETPPKVFNATPSSTSSKSEQSSGTERCQYLKMLTGSPTLAPTSREQSPPPAAVAPAPVPALRIVKKTWKVHGRTDSGTSAGSSASTASSSSSSGTRSTSPASSNPIDSAPRASNKDEKLAALTAEPSARGPSSAECNAHLRVPSSPALASSSPLQAAPGLRTLRRGGCAAPEFAAGTTRATGTGAEGSARCCSIEGAEANRRHNQHDVQVGQLGAACWCRACVEDCGVDVGESESPQHERHSSEQVFICSAQACVTSACPKRGCEEQRREDTGAGSQDRLDWH</sequence>
<feature type="compositionally biased region" description="Low complexity" evidence="2">
    <location>
        <begin position="415"/>
        <end position="425"/>
    </location>
</feature>
<name>A0A4Y9XSH5_9APHY</name>
<organism evidence="3 4">
    <name type="scientific">Rhodofomes roseus</name>
    <dbReference type="NCBI Taxonomy" id="34475"/>
    <lineage>
        <taxon>Eukaryota</taxon>
        <taxon>Fungi</taxon>
        <taxon>Dikarya</taxon>
        <taxon>Basidiomycota</taxon>
        <taxon>Agaricomycotina</taxon>
        <taxon>Agaricomycetes</taxon>
        <taxon>Polyporales</taxon>
        <taxon>Rhodofomes</taxon>
    </lineage>
</organism>
<feature type="region of interest" description="Disordered" evidence="2">
    <location>
        <begin position="244"/>
        <end position="279"/>
    </location>
</feature>